<proteinExistence type="predicted"/>
<feature type="transmembrane region" description="Helical" evidence="1">
    <location>
        <begin position="7"/>
        <end position="32"/>
    </location>
</feature>
<dbReference type="EMBL" id="JBHSGD010000004">
    <property type="protein sequence ID" value="MFC4652153.1"/>
    <property type="molecule type" value="Genomic_DNA"/>
</dbReference>
<keyword evidence="3" id="KW-1185">Reference proteome</keyword>
<evidence type="ECO:0000256" key="1">
    <source>
        <dbReference type="SAM" id="Phobius"/>
    </source>
</evidence>
<evidence type="ECO:0008006" key="4">
    <source>
        <dbReference type="Google" id="ProtNLM"/>
    </source>
</evidence>
<evidence type="ECO:0000313" key="3">
    <source>
        <dbReference type="Proteomes" id="UP001595987"/>
    </source>
</evidence>
<feature type="transmembrane region" description="Helical" evidence="1">
    <location>
        <begin position="103"/>
        <end position="123"/>
    </location>
</feature>
<sequence>MSRAKIAALVGCILYTLVIVLGFVMVVGILLSQHSSEFKSLLSRYQLTTNEVITAFCIAYVIIFVILLLSWIAFARLNKERGWRIYLLVLGIVYGLASMVNGAGLLVTLPVAVCFILSFVFSLQEKRKKDI</sequence>
<name>A0ABV9JBI6_9LACT</name>
<keyword evidence="1" id="KW-1133">Transmembrane helix</keyword>
<keyword evidence="1" id="KW-0812">Transmembrane</keyword>
<keyword evidence="1" id="KW-0472">Membrane</keyword>
<dbReference type="RefSeq" id="WP_213533288.1">
    <property type="nucleotide sequence ID" value="NZ_BOVQ01000002.1"/>
</dbReference>
<comment type="caution">
    <text evidence="2">The sequence shown here is derived from an EMBL/GenBank/DDBJ whole genome shotgun (WGS) entry which is preliminary data.</text>
</comment>
<dbReference type="Proteomes" id="UP001595987">
    <property type="component" value="Unassembled WGS sequence"/>
</dbReference>
<evidence type="ECO:0000313" key="2">
    <source>
        <dbReference type="EMBL" id="MFC4652153.1"/>
    </source>
</evidence>
<protein>
    <recommendedName>
        <fullName evidence="4">DUF4064 domain-containing protein</fullName>
    </recommendedName>
</protein>
<accession>A0ABV9JBI6</accession>
<feature type="transmembrane region" description="Helical" evidence="1">
    <location>
        <begin position="52"/>
        <end position="74"/>
    </location>
</feature>
<reference evidence="3" key="1">
    <citation type="journal article" date="2019" name="Int. J. Syst. Evol. Microbiol.">
        <title>The Global Catalogue of Microorganisms (GCM) 10K type strain sequencing project: providing services to taxonomists for standard genome sequencing and annotation.</title>
        <authorList>
            <consortium name="The Broad Institute Genomics Platform"/>
            <consortium name="The Broad Institute Genome Sequencing Center for Infectious Disease"/>
            <person name="Wu L."/>
            <person name="Ma J."/>
        </authorList>
    </citation>
    <scope>NUCLEOTIDE SEQUENCE [LARGE SCALE GENOMIC DNA]</scope>
    <source>
        <strain evidence="3">CCUG 63287</strain>
    </source>
</reference>
<organism evidence="2 3">
    <name type="scientific">Lactococcus nasutitermitis</name>
    <dbReference type="NCBI Taxonomy" id="1652957"/>
    <lineage>
        <taxon>Bacteria</taxon>
        <taxon>Bacillati</taxon>
        <taxon>Bacillota</taxon>
        <taxon>Bacilli</taxon>
        <taxon>Lactobacillales</taxon>
        <taxon>Streptococcaceae</taxon>
        <taxon>Lactococcus</taxon>
    </lineage>
</organism>
<gene>
    <name evidence="2" type="ORF">ACFO26_04460</name>
</gene>
<feature type="transmembrane region" description="Helical" evidence="1">
    <location>
        <begin position="81"/>
        <end position="97"/>
    </location>
</feature>